<name>A0ACB7P2Q7_9PEZI</name>
<comment type="caution">
    <text evidence="1">The sequence shown here is derived from an EMBL/GenBank/DDBJ whole genome shotgun (WGS) entry which is preliminary data.</text>
</comment>
<proteinExistence type="predicted"/>
<accession>A0ACB7P2Q7</accession>
<protein>
    <submittedName>
        <fullName evidence="1">Uncharacterized protein</fullName>
    </submittedName>
</protein>
<dbReference type="EMBL" id="JAGIZQ010000005">
    <property type="protein sequence ID" value="KAH6627475.1"/>
    <property type="molecule type" value="Genomic_DNA"/>
</dbReference>
<evidence type="ECO:0000313" key="2">
    <source>
        <dbReference type="Proteomes" id="UP000724584"/>
    </source>
</evidence>
<gene>
    <name evidence="1" type="ORF">F5144DRAFT_273459</name>
</gene>
<evidence type="ECO:0000313" key="1">
    <source>
        <dbReference type="EMBL" id="KAH6627475.1"/>
    </source>
</evidence>
<organism evidence="1 2">
    <name type="scientific">Chaetomium tenue</name>
    <dbReference type="NCBI Taxonomy" id="1854479"/>
    <lineage>
        <taxon>Eukaryota</taxon>
        <taxon>Fungi</taxon>
        <taxon>Dikarya</taxon>
        <taxon>Ascomycota</taxon>
        <taxon>Pezizomycotina</taxon>
        <taxon>Sordariomycetes</taxon>
        <taxon>Sordariomycetidae</taxon>
        <taxon>Sordariales</taxon>
        <taxon>Chaetomiaceae</taxon>
        <taxon>Chaetomium</taxon>
    </lineage>
</organism>
<dbReference type="Proteomes" id="UP000724584">
    <property type="component" value="Unassembled WGS sequence"/>
</dbReference>
<sequence>MRTATALLLALTSLLPPTAIASTTSKDFTGLGQLRTLYIGADHDDLGCVTSSGQWTTDESQCGLFSVEPLANGQFQLFAPQAAAGCGIDVATFRCGREVKGAVFGTFGTSGPIPGRQVLRYAQYGVLATNAPDSPPSPKDAPLDMHFYSGSEKGKWVWLGWKPLYHEDEA</sequence>
<reference evidence="1 2" key="1">
    <citation type="journal article" date="2021" name="Nat. Commun.">
        <title>Genetic determinants of endophytism in the Arabidopsis root mycobiome.</title>
        <authorList>
            <person name="Mesny F."/>
            <person name="Miyauchi S."/>
            <person name="Thiergart T."/>
            <person name="Pickel B."/>
            <person name="Atanasova L."/>
            <person name="Karlsson M."/>
            <person name="Huettel B."/>
            <person name="Barry K.W."/>
            <person name="Haridas S."/>
            <person name="Chen C."/>
            <person name="Bauer D."/>
            <person name="Andreopoulos W."/>
            <person name="Pangilinan J."/>
            <person name="LaButti K."/>
            <person name="Riley R."/>
            <person name="Lipzen A."/>
            <person name="Clum A."/>
            <person name="Drula E."/>
            <person name="Henrissat B."/>
            <person name="Kohler A."/>
            <person name="Grigoriev I.V."/>
            <person name="Martin F.M."/>
            <person name="Hacquard S."/>
        </authorList>
    </citation>
    <scope>NUCLEOTIDE SEQUENCE [LARGE SCALE GENOMIC DNA]</scope>
    <source>
        <strain evidence="1 2">MPI-SDFR-AT-0079</strain>
    </source>
</reference>
<keyword evidence="2" id="KW-1185">Reference proteome</keyword>